<dbReference type="EMBL" id="KZ857380">
    <property type="protein sequence ID" value="RDX56862.1"/>
    <property type="molecule type" value="Genomic_DNA"/>
</dbReference>
<gene>
    <name evidence="1" type="ORF">OH76DRAFT_423626</name>
</gene>
<evidence type="ECO:0000313" key="2">
    <source>
        <dbReference type="Proteomes" id="UP000256964"/>
    </source>
</evidence>
<sequence length="215" mass="24895">MIELRRSDYSLVMSCSSSSRELRVRHDGGLPIAFDVRADIAARPSPESGPCHALLETRKLRRYRPNTRSIASASVVERVSAIMDVCNFCNSRSFRHLLPAAWPSRHRFPIGGYAEKRIMDFLPPRRQAERLIVTRPFARRPFLLRHRCPGKCSAQRVRCYGEPTERRWMAKLWPRRRGGLWRGLVPDGSHMATVRPALRPFWRRRMGQPGEPRPS</sequence>
<accession>A0A371DWD7</accession>
<organism evidence="1 2">
    <name type="scientific">Lentinus brumalis</name>
    <dbReference type="NCBI Taxonomy" id="2498619"/>
    <lineage>
        <taxon>Eukaryota</taxon>
        <taxon>Fungi</taxon>
        <taxon>Dikarya</taxon>
        <taxon>Basidiomycota</taxon>
        <taxon>Agaricomycotina</taxon>
        <taxon>Agaricomycetes</taxon>
        <taxon>Polyporales</taxon>
        <taxon>Polyporaceae</taxon>
        <taxon>Lentinus</taxon>
    </lineage>
</organism>
<protein>
    <submittedName>
        <fullName evidence="1">Uncharacterized protein</fullName>
    </submittedName>
</protein>
<keyword evidence="2" id="KW-1185">Reference proteome</keyword>
<dbReference type="Proteomes" id="UP000256964">
    <property type="component" value="Unassembled WGS sequence"/>
</dbReference>
<proteinExistence type="predicted"/>
<name>A0A371DWD7_9APHY</name>
<dbReference type="AlphaFoldDB" id="A0A371DWD7"/>
<evidence type="ECO:0000313" key="1">
    <source>
        <dbReference type="EMBL" id="RDX56862.1"/>
    </source>
</evidence>
<dbReference type="OrthoDB" id="10644387at2759"/>
<reference evidence="1 2" key="1">
    <citation type="journal article" date="2018" name="Biotechnol. Biofuels">
        <title>Integrative visual omics of the white-rot fungus Polyporus brumalis exposes the biotechnological potential of its oxidative enzymes for delignifying raw plant biomass.</title>
        <authorList>
            <person name="Miyauchi S."/>
            <person name="Rancon A."/>
            <person name="Drula E."/>
            <person name="Hage H."/>
            <person name="Chaduli D."/>
            <person name="Favel A."/>
            <person name="Grisel S."/>
            <person name="Henrissat B."/>
            <person name="Herpoel-Gimbert I."/>
            <person name="Ruiz-Duenas F.J."/>
            <person name="Chevret D."/>
            <person name="Hainaut M."/>
            <person name="Lin J."/>
            <person name="Wang M."/>
            <person name="Pangilinan J."/>
            <person name="Lipzen A."/>
            <person name="Lesage-Meessen L."/>
            <person name="Navarro D."/>
            <person name="Riley R."/>
            <person name="Grigoriev I.V."/>
            <person name="Zhou S."/>
            <person name="Raouche S."/>
            <person name="Rosso M.N."/>
        </authorList>
    </citation>
    <scope>NUCLEOTIDE SEQUENCE [LARGE SCALE GENOMIC DNA]</scope>
    <source>
        <strain evidence="1 2">BRFM 1820</strain>
    </source>
</reference>